<protein>
    <submittedName>
        <fullName evidence="5">ATP-dependent Lhr-like helicase</fullName>
        <ecNumber evidence="5">3.6.4.-</ecNumber>
    </submittedName>
</protein>
<organism evidence="5 6">
    <name type="scientific">Haloferula luteola</name>
    <dbReference type="NCBI Taxonomy" id="595692"/>
    <lineage>
        <taxon>Bacteria</taxon>
        <taxon>Pseudomonadati</taxon>
        <taxon>Verrucomicrobiota</taxon>
        <taxon>Verrucomicrobiia</taxon>
        <taxon>Verrucomicrobiales</taxon>
        <taxon>Verrucomicrobiaceae</taxon>
        <taxon>Haloferula</taxon>
    </lineage>
</organism>
<sequence>MSSAFERLHPGIQQALWDMRWKELRPLQVRAIHEFFTSVEPLILSASTASGKTEAAFLPVLSAVAGLPEGSVRAMYVGPLKALINDQFLRLEDLCRHADIPVHRWHGDVTAAAKQRFRQSPGGVLLITPESLESAFINYGTQVPRIFGGLQHVVIDELHSFVADVRGVHLKSLIARISQVIGHQPRMLGLSATLADFDSARAFLDHHHPERVKIIDDDEGSRSIRIGVRAFPRPRPAPTKDDEELKQVPRLATTALEACQDLVAIAEGTQRWEPIGEPINDETALRNLALDLASVFRSHANLIFTNSRGLGEMLADELNHIADEQRWHRNPFLLHHGSLSKEVREDVEHRLKSKEALSVFCTSTLEMGIDIGSVHSVGQLAPPWSVASLVQRLGRSGRREGESSILRLYSLDPPPGPDSKMEELFCPQLLRSIALVELMLERWLEPFDNDPFHFSTLVHQILSLLRQTGGTTAEKIHETLIANGAFHSVTPRQLGAILRTLATNRLIEQMPTGELILAPNGEDLTHGKDFYAAFAGSADYSIRHGQVILGKLPVESVPSEGEHLLLNGRRWMVVIIDSRSMIVEVAPAKGRKKPVFLGTGGTIHRKIVEQMRGVLAGSDVPAYLHQDAAKLLDAARIYAAKAGLFEKPWLSTAGRCLVFPWTGTKGMEALKLCAELDGIAFDAGNLSIQYRTDEESLRQHFARVAARRFEPFALAAIMKSRHKEKYDDLLPEDLLDLSNSQRTLSVEDAAQAAAETLGRFINPSSLISSKDTSYLA</sequence>
<dbReference type="GO" id="GO:0016887">
    <property type="term" value="F:ATP hydrolysis activity"/>
    <property type="evidence" value="ECO:0007669"/>
    <property type="project" value="TreeGrafter"/>
</dbReference>
<dbReference type="Pfam" id="PF00270">
    <property type="entry name" value="DEAD"/>
    <property type="match status" value="1"/>
</dbReference>
<keyword evidence="6" id="KW-1185">Reference proteome</keyword>
<dbReference type="EC" id="3.6.4.-" evidence="5"/>
<comment type="caution">
    <text evidence="5">The sequence shown here is derived from an EMBL/GenBank/DDBJ whole genome shotgun (WGS) entry which is preliminary data.</text>
</comment>
<dbReference type="GO" id="GO:0005524">
    <property type="term" value="F:ATP binding"/>
    <property type="evidence" value="ECO:0007669"/>
    <property type="project" value="UniProtKB-KW"/>
</dbReference>
<dbReference type="PROSITE" id="PS51194">
    <property type="entry name" value="HELICASE_CTER"/>
    <property type="match status" value="1"/>
</dbReference>
<dbReference type="GO" id="GO:0003677">
    <property type="term" value="F:DNA binding"/>
    <property type="evidence" value="ECO:0007669"/>
    <property type="project" value="TreeGrafter"/>
</dbReference>
<dbReference type="PROSITE" id="PS51192">
    <property type="entry name" value="HELICASE_ATP_BIND_1"/>
    <property type="match status" value="1"/>
</dbReference>
<evidence type="ECO:0000259" key="4">
    <source>
        <dbReference type="PROSITE" id="PS51194"/>
    </source>
</evidence>
<keyword evidence="2" id="KW-0067">ATP-binding</keyword>
<accession>A0A840V0T2</accession>
<evidence type="ECO:0000313" key="6">
    <source>
        <dbReference type="Proteomes" id="UP000557717"/>
    </source>
</evidence>
<keyword evidence="5" id="KW-0347">Helicase</keyword>
<keyword evidence="1" id="KW-0547">Nucleotide-binding</keyword>
<dbReference type="PANTHER" id="PTHR47962:SF5">
    <property type="entry name" value="ATP-DEPENDENT HELICASE LHR-RELATED"/>
    <property type="match status" value="1"/>
</dbReference>
<reference evidence="5 6" key="1">
    <citation type="submission" date="2020-08" db="EMBL/GenBank/DDBJ databases">
        <title>Genomic Encyclopedia of Type Strains, Phase IV (KMG-IV): sequencing the most valuable type-strain genomes for metagenomic binning, comparative biology and taxonomic classification.</title>
        <authorList>
            <person name="Goeker M."/>
        </authorList>
    </citation>
    <scope>NUCLEOTIDE SEQUENCE [LARGE SCALE GENOMIC DNA]</scope>
    <source>
        <strain evidence="5 6">YC6886</strain>
    </source>
</reference>
<dbReference type="InterPro" id="IPR011545">
    <property type="entry name" value="DEAD/DEAH_box_helicase_dom"/>
</dbReference>
<keyword evidence="5" id="KW-0378">Hydrolase</keyword>
<dbReference type="Proteomes" id="UP000557717">
    <property type="component" value="Unassembled WGS sequence"/>
</dbReference>
<dbReference type="PANTHER" id="PTHR47962">
    <property type="entry name" value="ATP-DEPENDENT HELICASE LHR-RELATED-RELATED"/>
    <property type="match status" value="1"/>
</dbReference>
<evidence type="ECO:0000313" key="5">
    <source>
        <dbReference type="EMBL" id="MBB5350676.1"/>
    </source>
</evidence>
<dbReference type="Pfam" id="PF00271">
    <property type="entry name" value="Helicase_C"/>
    <property type="match status" value="1"/>
</dbReference>
<gene>
    <name evidence="5" type="ORF">HNR46_000904</name>
</gene>
<dbReference type="SMART" id="SM00490">
    <property type="entry name" value="HELICc"/>
    <property type="match status" value="1"/>
</dbReference>
<dbReference type="InterPro" id="IPR014001">
    <property type="entry name" value="Helicase_ATP-bd"/>
</dbReference>
<name>A0A840V0T2_9BACT</name>
<evidence type="ECO:0000256" key="2">
    <source>
        <dbReference type="ARBA" id="ARBA00022840"/>
    </source>
</evidence>
<evidence type="ECO:0000259" key="3">
    <source>
        <dbReference type="PROSITE" id="PS51192"/>
    </source>
</evidence>
<feature type="domain" description="Helicase C-terminal" evidence="4">
    <location>
        <begin position="291"/>
        <end position="458"/>
    </location>
</feature>
<dbReference type="SMART" id="SM00487">
    <property type="entry name" value="DEXDc"/>
    <property type="match status" value="1"/>
</dbReference>
<evidence type="ECO:0000256" key="1">
    <source>
        <dbReference type="ARBA" id="ARBA00022741"/>
    </source>
</evidence>
<dbReference type="SUPFAM" id="SSF52540">
    <property type="entry name" value="P-loop containing nucleoside triphosphate hydrolases"/>
    <property type="match status" value="1"/>
</dbReference>
<dbReference type="InterPro" id="IPR052511">
    <property type="entry name" value="ATP-dep_Helicase"/>
</dbReference>
<dbReference type="AlphaFoldDB" id="A0A840V0T2"/>
<dbReference type="InterPro" id="IPR027417">
    <property type="entry name" value="P-loop_NTPase"/>
</dbReference>
<dbReference type="InterPro" id="IPR001650">
    <property type="entry name" value="Helicase_C-like"/>
</dbReference>
<dbReference type="EMBL" id="JACHFD010000003">
    <property type="protein sequence ID" value="MBB5350676.1"/>
    <property type="molecule type" value="Genomic_DNA"/>
</dbReference>
<dbReference type="GO" id="GO:0004386">
    <property type="term" value="F:helicase activity"/>
    <property type="evidence" value="ECO:0007669"/>
    <property type="project" value="UniProtKB-KW"/>
</dbReference>
<feature type="domain" description="Helicase ATP-binding" evidence="3">
    <location>
        <begin position="33"/>
        <end position="212"/>
    </location>
</feature>
<dbReference type="Gene3D" id="3.40.50.300">
    <property type="entry name" value="P-loop containing nucleotide triphosphate hydrolases"/>
    <property type="match status" value="2"/>
</dbReference>
<proteinExistence type="predicted"/>
<dbReference type="RefSeq" id="WP_184016169.1">
    <property type="nucleotide sequence ID" value="NZ_JACHFD010000003.1"/>
</dbReference>